<dbReference type="PANTHER" id="PTHR32322">
    <property type="entry name" value="INNER MEMBRANE TRANSPORTER"/>
    <property type="match status" value="1"/>
</dbReference>
<evidence type="ECO:0000256" key="3">
    <source>
        <dbReference type="ARBA" id="ARBA00022692"/>
    </source>
</evidence>
<evidence type="ECO:0000256" key="4">
    <source>
        <dbReference type="ARBA" id="ARBA00022989"/>
    </source>
</evidence>
<evidence type="ECO:0000259" key="7">
    <source>
        <dbReference type="Pfam" id="PF00892"/>
    </source>
</evidence>
<evidence type="ECO:0000313" key="9">
    <source>
        <dbReference type="Proteomes" id="UP000003113"/>
    </source>
</evidence>
<dbReference type="GO" id="GO:0016020">
    <property type="term" value="C:membrane"/>
    <property type="evidence" value="ECO:0007669"/>
    <property type="project" value="UniProtKB-SubCell"/>
</dbReference>
<dbReference type="InterPro" id="IPR050638">
    <property type="entry name" value="AA-Vitamin_Transporters"/>
</dbReference>
<feature type="transmembrane region" description="Helical" evidence="6">
    <location>
        <begin position="129"/>
        <end position="145"/>
    </location>
</feature>
<comment type="similarity">
    <text evidence="2">Belongs to the EamA transporter family.</text>
</comment>
<evidence type="ECO:0000256" key="6">
    <source>
        <dbReference type="SAM" id="Phobius"/>
    </source>
</evidence>
<feature type="transmembrane region" description="Helical" evidence="6">
    <location>
        <begin position="250"/>
        <end position="269"/>
    </location>
</feature>
<dbReference type="PATRIC" id="fig|477184.5.peg.4776"/>
<feature type="domain" description="EamA" evidence="7">
    <location>
        <begin position="11"/>
        <end position="145"/>
    </location>
</feature>
<accession>H0FDF9</accession>
<feature type="transmembrane region" description="Helical" evidence="6">
    <location>
        <begin position="105"/>
        <end position="122"/>
    </location>
</feature>
<evidence type="ECO:0000256" key="1">
    <source>
        <dbReference type="ARBA" id="ARBA00004141"/>
    </source>
</evidence>
<feature type="domain" description="EamA" evidence="7">
    <location>
        <begin position="158"/>
        <end position="291"/>
    </location>
</feature>
<dbReference type="Proteomes" id="UP000003113">
    <property type="component" value="Unassembled WGS sequence"/>
</dbReference>
<organism evidence="8 9">
    <name type="scientific">Achromobacter arsenitoxydans SY8</name>
    <dbReference type="NCBI Taxonomy" id="477184"/>
    <lineage>
        <taxon>Bacteria</taxon>
        <taxon>Pseudomonadati</taxon>
        <taxon>Pseudomonadota</taxon>
        <taxon>Betaproteobacteria</taxon>
        <taxon>Burkholderiales</taxon>
        <taxon>Alcaligenaceae</taxon>
        <taxon>Achromobacter</taxon>
    </lineage>
</organism>
<dbReference type="InterPro" id="IPR000620">
    <property type="entry name" value="EamA_dom"/>
</dbReference>
<dbReference type="InterPro" id="IPR037185">
    <property type="entry name" value="EmrE-like"/>
</dbReference>
<feature type="transmembrane region" description="Helical" evidence="6">
    <location>
        <begin position="187"/>
        <end position="207"/>
    </location>
</feature>
<keyword evidence="9" id="KW-1185">Reference proteome</keyword>
<dbReference type="eggNOG" id="COG0697">
    <property type="taxonomic scope" value="Bacteria"/>
</dbReference>
<comment type="caution">
    <text evidence="8">The sequence shown here is derived from an EMBL/GenBank/DDBJ whole genome shotgun (WGS) entry which is preliminary data.</text>
</comment>
<keyword evidence="5 6" id="KW-0472">Membrane</keyword>
<dbReference type="STRING" id="477184.KYC_24257"/>
<feature type="transmembrane region" description="Helical" evidence="6">
    <location>
        <begin position="219"/>
        <end position="238"/>
    </location>
</feature>
<feature type="transmembrane region" description="Helical" evidence="6">
    <location>
        <begin position="39"/>
        <end position="61"/>
    </location>
</feature>
<feature type="transmembrane region" description="Helical" evidence="6">
    <location>
        <begin position="73"/>
        <end position="93"/>
    </location>
</feature>
<dbReference type="EMBL" id="AGUF01000075">
    <property type="protein sequence ID" value="EHK63672.1"/>
    <property type="molecule type" value="Genomic_DNA"/>
</dbReference>
<keyword evidence="4 6" id="KW-1133">Transmembrane helix</keyword>
<keyword evidence="3 6" id="KW-0812">Transmembrane</keyword>
<dbReference type="RefSeq" id="WP_008167294.1">
    <property type="nucleotide sequence ID" value="NZ_AGUF01000075.1"/>
</dbReference>
<evidence type="ECO:0000313" key="8">
    <source>
        <dbReference type="EMBL" id="EHK63672.1"/>
    </source>
</evidence>
<proteinExistence type="inferred from homology"/>
<dbReference type="Pfam" id="PF00892">
    <property type="entry name" value="EamA"/>
    <property type="match status" value="2"/>
</dbReference>
<dbReference type="PANTHER" id="PTHR32322:SF2">
    <property type="entry name" value="EAMA DOMAIN-CONTAINING PROTEIN"/>
    <property type="match status" value="1"/>
</dbReference>
<protein>
    <recommendedName>
        <fullName evidence="7">EamA domain-containing protein</fullName>
    </recommendedName>
</protein>
<name>H0FDF9_9BURK</name>
<feature type="transmembrane region" description="Helical" evidence="6">
    <location>
        <begin position="275"/>
        <end position="292"/>
    </location>
</feature>
<sequence>MAAMNVNERVRGCLYLAAAMALVGSTVVASKIIGTGLPPFTATALRFAIALPCFALLMALSGARIPQLCGRDWLLLAVQAIAGSVGYTTLLIAGLQRASAVDGGIILGTLPLVTAAIAVLVLGERPGRTALAAIGAAAFGVWLMSRGATGPDGERSLAGNALILGAVVCEGLFILLNKRLRTPVAPLALSTIMTGFGLAFSALASLAEAPWTLPLPAGALAAVAYYALAPTVGGFLLWYAGAARVRGSDAALFTALAPVSAVLLAAGLLGEPLGAAQLGGMACVLGGVLLLGRARRP</sequence>
<comment type="subcellular location">
    <subcellularLocation>
        <location evidence="1">Membrane</location>
        <topology evidence="1">Multi-pass membrane protein</topology>
    </subcellularLocation>
</comment>
<dbReference type="SUPFAM" id="SSF103481">
    <property type="entry name" value="Multidrug resistance efflux transporter EmrE"/>
    <property type="match status" value="2"/>
</dbReference>
<reference evidence="8 9" key="1">
    <citation type="journal article" date="2012" name="J. Bacteriol.">
        <title>Genome sequence of the highly efficient arsenite-oxidizing bacterium Achromobacter arsenitoxydans SY8.</title>
        <authorList>
            <person name="Li X."/>
            <person name="Hu Y."/>
            <person name="Gong J."/>
            <person name="Lin Y."/>
            <person name="Johnstone L."/>
            <person name="Rensing C."/>
            <person name="Wang G."/>
        </authorList>
    </citation>
    <scope>NUCLEOTIDE SEQUENCE [LARGE SCALE GENOMIC DNA]</scope>
    <source>
        <strain evidence="8 9">SY8</strain>
    </source>
</reference>
<evidence type="ECO:0000256" key="2">
    <source>
        <dbReference type="ARBA" id="ARBA00007362"/>
    </source>
</evidence>
<evidence type="ECO:0000256" key="5">
    <source>
        <dbReference type="ARBA" id="ARBA00023136"/>
    </source>
</evidence>
<feature type="transmembrane region" description="Helical" evidence="6">
    <location>
        <begin position="157"/>
        <end position="175"/>
    </location>
</feature>
<dbReference type="AlphaFoldDB" id="H0FDF9"/>
<gene>
    <name evidence="8" type="ORF">KYC_24257</name>
</gene>